<evidence type="ECO:0000313" key="2">
    <source>
        <dbReference type="Proteomes" id="UP000823775"/>
    </source>
</evidence>
<dbReference type="Proteomes" id="UP000823775">
    <property type="component" value="Unassembled WGS sequence"/>
</dbReference>
<protein>
    <submittedName>
        <fullName evidence="1">Uncharacterized protein</fullName>
    </submittedName>
</protein>
<evidence type="ECO:0000313" key="1">
    <source>
        <dbReference type="EMBL" id="MCE2054989.1"/>
    </source>
</evidence>
<comment type="caution">
    <text evidence="1">The sequence shown here is derived from an EMBL/GenBank/DDBJ whole genome shotgun (WGS) entry which is preliminary data.</text>
</comment>
<dbReference type="EMBL" id="JACEIK010006055">
    <property type="protein sequence ID" value="MCE2054989.1"/>
    <property type="molecule type" value="Genomic_DNA"/>
</dbReference>
<gene>
    <name evidence="1" type="ORF">HAX54_041754</name>
</gene>
<keyword evidence="2" id="KW-1185">Reference proteome</keyword>
<name>A0ABS8VXT6_DATST</name>
<sequence>MTSWNNEEEEHHAQASNMEKMILEHMEVLREQLTEQGGALKRLSAKLTEMMAKTTTCNDLQVKVLANTQEEPQVERRIELR</sequence>
<proteinExistence type="predicted"/>
<organism evidence="1 2">
    <name type="scientific">Datura stramonium</name>
    <name type="common">Jimsonweed</name>
    <name type="synonym">Common thornapple</name>
    <dbReference type="NCBI Taxonomy" id="4076"/>
    <lineage>
        <taxon>Eukaryota</taxon>
        <taxon>Viridiplantae</taxon>
        <taxon>Streptophyta</taxon>
        <taxon>Embryophyta</taxon>
        <taxon>Tracheophyta</taxon>
        <taxon>Spermatophyta</taxon>
        <taxon>Magnoliopsida</taxon>
        <taxon>eudicotyledons</taxon>
        <taxon>Gunneridae</taxon>
        <taxon>Pentapetalae</taxon>
        <taxon>asterids</taxon>
        <taxon>lamiids</taxon>
        <taxon>Solanales</taxon>
        <taxon>Solanaceae</taxon>
        <taxon>Solanoideae</taxon>
        <taxon>Datureae</taxon>
        <taxon>Datura</taxon>
    </lineage>
</organism>
<accession>A0ABS8VXT6</accession>
<reference evidence="1 2" key="1">
    <citation type="journal article" date="2021" name="BMC Genomics">
        <title>Datura genome reveals duplications of psychoactive alkaloid biosynthetic genes and high mutation rate following tissue culture.</title>
        <authorList>
            <person name="Rajewski A."/>
            <person name="Carter-House D."/>
            <person name="Stajich J."/>
            <person name="Litt A."/>
        </authorList>
    </citation>
    <scope>NUCLEOTIDE SEQUENCE [LARGE SCALE GENOMIC DNA]</scope>
    <source>
        <strain evidence="1">AR-01</strain>
    </source>
</reference>